<dbReference type="EMBL" id="JBHUHO010000024">
    <property type="protein sequence ID" value="MFD2115818.1"/>
    <property type="molecule type" value="Genomic_DNA"/>
</dbReference>
<evidence type="ECO:0000313" key="2">
    <source>
        <dbReference type="EMBL" id="MFD2115818.1"/>
    </source>
</evidence>
<dbReference type="RefSeq" id="WP_377771380.1">
    <property type="nucleotide sequence ID" value="NZ_JBHUHO010000024.1"/>
</dbReference>
<accession>A0ABW4YJF6</accession>
<feature type="domain" description="Transposase IS204/IS1001/IS1096/IS1165 DDE" evidence="1">
    <location>
        <begin position="12"/>
        <end position="80"/>
    </location>
</feature>
<keyword evidence="3" id="KW-1185">Reference proteome</keyword>
<dbReference type="Proteomes" id="UP001597362">
    <property type="component" value="Unassembled WGS sequence"/>
</dbReference>
<proteinExistence type="predicted"/>
<protein>
    <submittedName>
        <fullName evidence="2">Transposase</fullName>
    </submittedName>
</protein>
<dbReference type="Pfam" id="PF01610">
    <property type="entry name" value="DDE_Tnp_ISL3"/>
    <property type="match status" value="1"/>
</dbReference>
<name>A0ABW4YJF6_9BACL</name>
<organism evidence="2 3">
    <name type="scientific">Paenibacillus yanchengensis</name>
    <dbReference type="NCBI Taxonomy" id="2035833"/>
    <lineage>
        <taxon>Bacteria</taxon>
        <taxon>Bacillati</taxon>
        <taxon>Bacillota</taxon>
        <taxon>Bacilli</taxon>
        <taxon>Bacillales</taxon>
        <taxon>Paenibacillaceae</taxon>
        <taxon>Paenibacillus</taxon>
    </lineage>
</organism>
<sequence>MLKATSIPQASRWLEEVQTVLFSCLWRGCKDCNTLHARELIHTIVSTLFNGIMEGTSNKIKLIKIRGFSYLNYDHLFIRIRLGIGR</sequence>
<dbReference type="InterPro" id="IPR002560">
    <property type="entry name" value="Transposase_DDE"/>
</dbReference>
<evidence type="ECO:0000313" key="3">
    <source>
        <dbReference type="Proteomes" id="UP001597362"/>
    </source>
</evidence>
<reference evidence="3" key="1">
    <citation type="journal article" date="2019" name="Int. J. Syst. Evol. Microbiol.">
        <title>The Global Catalogue of Microorganisms (GCM) 10K type strain sequencing project: providing services to taxonomists for standard genome sequencing and annotation.</title>
        <authorList>
            <consortium name="The Broad Institute Genomics Platform"/>
            <consortium name="The Broad Institute Genome Sequencing Center for Infectious Disease"/>
            <person name="Wu L."/>
            <person name="Ma J."/>
        </authorList>
    </citation>
    <scope>NUCLEOTIDE SEQUENCE [LARGE SCALE GENOMIC DNA]</scope>
    <source>
        <strain evidence="3">GH52</strain>
    </source>
</reference>
<evidence type="ECO:0000259" key="1">
    <source>
        <dbReference type="Pfam" id="PF01610"/>
    </source>
</evidence>
<gene>
    <name evidence="2" type="ORF">ACFSJH_08785</name>
</gene>
<comment type="caution">
    <text evidence="2">The sequence shown here is derived from an EMBL/GenBank/DDBJ whole genome shotgun (WGS) entry which is preliminary data.</text>
</comment>